<dbReference type="EMBL" id="JACWMY010000020">
    <property type="protein sequence ID" value="MBD1367439.1"/>
    <property type="molecule type" value="Genomic_DNA"/>
</dbReference>
<proteinExistence type="predicted"/>
<dbReference type="RefSeq" id="WP_191192071.1">
    <property type="nucleotide sequence ID" value="NZ_JACWMY010000020.1"/>
</dbReference>
<evidence type="ECO:0000313" key="1">
    <source>
        <dbReference type="EMBL" id="MBD1367439.1"/>
    </source>
</evidence>
<organism evidence="1 2">
    <name type="scientific">Mucilaginibacter pankratovii</name>
    <dbReference type="NCBI Taxonomy" id="2772110"/>
    <lineage>
        <taxon>Bacteria</taxon>
        <taxon>Pseudomonadati</taxon>
        <taxon>Bacteroidota</taxon>
        <taxon>Sphingobacteriia</taxon>
        <taxon>Sphingobacteriales</taxon>
        <taxon>Sphingobacteriaceae</taxon>
        <taxon>Mucilaginibacter</taxon>
    </lineage>
</organism>
<reference evidence="1 2" key="1">
    <citation type="submission" date="2020-09" db="EMBL/GenBank/DDBJ databases">
        <title>Novel species of Mucilaginibacter isolated from a glacier on the Tibetan Plateau.</title>
        <authorList>
            <person name="Liu Q."/>
            <person name="Xin Y.-H."/>
        </authorList>
    </citation>
    <scope>NUCLEOTIDE SEQUENCE [LARGE SCALE GENOMIC DNA]</scope>
    <source>
        <strain evidence="1 2">ZT4R22</strain>
    </source>
</reference>
<sequence>MEKVVHFVKQDEEEMLYIRHWLKQPVIERLKEVTRLRYNYYKWLNKSFPDKIEKVVNRQPL</sequence>
<dbReference type="Proteomes" id="UP000606600">
    <property type="component" value="Unassembled WGS sequence"/>
</dbReference>
<evidence type="ECO:0000313" key="2">
    <source>
        <dbReference type="Proteomes" id="UP000606600"/>
    </source>
</evidence>
<protein>
    <submittedName>
        <fullName evidence="1">Uncharacterized protein</fullName>
    </submittedName>
</protein>
<keyword evidence="2" id="KW-1185">Reference proteome</keyword>
<gene>
    <name evidence="1" type="ORF">IDJ77_26750</name>
</gene>
<name>A0ABR7WYS7_9SPHI</name>
<accession>A0ABR7WYS7</accession>
<comment type="caution">
    <text evidence="1">The sequence shown here is derived from an EMBL/GenBank/DDBJ whole genome shotgun (WGS) entry which is preliminary data.</text>
</comment>